<reference evidence="2 3" key="1">
    <citation type="submission" date="2021-05" db="EMBL/GenBank/DDBJ databases">
        <title>Comparative genomic studies on the polysaccharide-degrading batcterial strains of the Flammeovirga genus.</title>
        <authorList>
            <person name="Zewei F."/>
            <person name="Zheng Z."/>
            <person name="Yu L."/>
            <person name="Ruyue G."/>
            <person name="Yanhong M."/>
            <person name="Yuanyuan C."/>
            <person name="Jingyan G."/>
            <person name="Wenjun H."/>
        </authorList>
    </citation>
    <scope>NUCLEOTIDE SEQUENCE [LARGE SCALE GENOMIC DNA]</scope>
    <source>
        <strain evidence="2 3">YS10</strain>
    </source>
</reference>
<dbReference type="Gene3D" id="3.90.70.10">
    <property type="entry name" value="Cysteine proteinases"/>
    <property type="match status" value="1"/>
</dbReference>
<accession>A0ABX8GSZ4</accession>
<gene>
    <name evidence="2" type="ORF">KM029_13140</name>
</gene>
<evidence type="ECO:0000259" key="1">
    <source>
        <dbReference type="PROSITE" id="PS50990"/>
    </source>
</evidence>
<dbReference type="EMBL" id="CP076128">
    <property type="protein sequence ID" value="QWG06277.1"/>
    <property type="molecule type" value="Genomic_DNA"/>
</dbReference>
<dbReference type="InterPro" id="IPR046621">
    <property type="entry name" value="DUF6734"/>
</dbReference>
<dbReference type="Pfam" id="PF03412">
    <property type="entry name" value="Peptidase_C39"/>
    <property type="match status" value="1"/>
</dbReference>
<evidence type="ECO:0000313" key="2">
    <source>
        <dbReference type="EMBL" id="QWG06277.1"/>
    </source>
</evidence>
<feature type="domain" description="Peptidase C39" evidence="1">
    <location>
        <begin position="518"/>
        <end position="643"/>
    </location>
</feature>
<organism evidence="2 3">
    <name type="scientific">Flammeovirga kamogawensis</name>
    <dbReference type="NCBI Taxonomy" id="373891"/>
    <lineage>
        <taxon>Bacteria</taxon>
        <taxon>Pseudomonadati</taxon>
        <taxon>Bacteroidota</taxon>
        <taxon>Cytophagia</taxon>
        <taxon>Cytophagales</taxon>
        <taxon>Flammeovirgaceae</taxon>
        <taxon>Flammeovirga</taxon>
    </lineage>
</organism>
<protein>
    <recommendedName>
        <fullName evidence="1">Peptidase C39 domain-containing protein</fullName>
    </recommendedName>
</protein>
<dbReference type="PROSITE" id="PS50990">
    <property type="entry name" value="PEPTIDASE_C39"/>
    <property type="match status" value="1"/>
</dbReference>
<evidence type="ECO:0000313" key="3">
    <source>
        <dbReference type="Proteomes" id="UP000682802"/>
    </source>
</evidence>
<dbReference type="RefSeq" id="WP_144073701.1">
    <property type="nucleotide sequence ID" value="NZ_CP076128.1"/>
</dbReference>
<dbReference type="Proteomes" id="UP000682802">
    <property type="component" value="Chromosome 1"/>
</dbReference>
<keyword evidence="3" id="KW-1185">Reference proteome</keyword>
<proteinExistence type="predicted"/>
<dbReference type="InterPro" id="IPR005074">
    <property type="entry name" value="Peptidase_C39"/>
</dbReference>
<sequence>MLNIIQTYWNANNSSDPILNDGGFLCPEIHWMSWALSCSQLNKFYSKVDLHTDYKSSEVFKALKIPYNKIHLSLESEVMKNMDSRLWAYSKLHTYSLQKEAFLHVDGDVFIWEKFDEKLLHSNIICQNVEEDLNIYKFTLKEIKKINKFHQGWIDVERKIKALNAGIIGGIDIDFFKEYTKLAFDFYNENKHLFNQLTSVNNINVISEQYLLYQLIEKKNKTYSLLSDKVIETTEDFHHFVKVHEIPYKTKYLHTLSKTKQQEYICNFISFALRIEYPEIWEHIVLYFKENNILSSYFKRHLKCLENENVLIEPGKVDFKKSYSKTIKLSELTCLEFNEKNQSSIQINPVILDSYNQENIINNLKKRSYKKNCNSNIPWLFYSENDILDSYFLKKYIKVTPFHDIFLEKYNIQDGGILIKDNKIVKANIHNQIKITFTDLYYYSTHTLTIDPILLNIIEEAKKRPMKVEEIMKKYFFQNESKKFFTNILRIWINYGLITLSDNRKDFINSPTSKFYNQYKDKYSSNTKNCLLKYLDLTELDYNRGKIHKIKSIKSAISIAELINILKKINLNAQAVKGTMESLNKIPLPIIALIQPLNYSTQFVIITSISEDNIIIYNPIYDMYETYNKNYFKKLWDGVLIFIQS</sequence>
<dbReference type="Pfam" id="PF20508">
    <property type="entry name" value="DUF6734"/>
    <property type="match status" value="1"/>
</dbReference>
<name>A0ABX8GSZ4_9BACT</name>